<dbReference type="Gene3D" id="3.40.50.10330">
    <property type="entry name" value="Probable inorganic polyphosphate/atp-NAD kinase, domain 1"/>
    <property type="match status" value="1"/>
</dbReference>
<evidence type="ECO:0000313" key="2">
    <source>
        <dbReference type="Proteomes" id="UP000076962"/>
    </source>
</evidence>
<dbReference type="InterPro" id="IPR010916">
    <property type="entry name" value="TonB_box_CS"/>
</dbReference>
<protein>
    <recommendedName>
        <fullName evidence="3">Sugar kinase</fullName>
    </recommendedName>
</protein>
<reference evidence="1 2" key="1">
    <citation type="submission" date="2016-05" db="EMBL/GenBank/DDBJ databases">
        <title>Single-cell genome of chain-forming Candidatus Thiomargarita nelsonii and comparison to other large sulfur-oxidizing bacteria.</title>
        <authorList>
            <person name="Winkel M."/>
            <person name="Salman V."/>
            <person name="Woyke T."/>
            <person name="Schulz-Vogt H."/>
            <person name="Richter M."/>
            <person name="Flood B."/>
            <person name="Bailey J."/>
            <person name="Amann R."/>
            <person name="Mussmann M."/>
        </authorList>
    </citation>
    <scope>NUCLEOTIDE SEQUENCE [LARGE SCALE GENOMIC DNA]</scope>
    <source>
        <strain evidence="1 2">THI036</strain>
    </source>
</reference>
<dbReference type="GO" id="GO:0019674">
    <property type="term" value="P:NAD+ metabolic process"/>
    <property type="evidence" value="ECO:0007669"/>
    <property type="project" value="InterPro"/>
</dbReference>
<dbReference type="AlphaFoldDB" id="A0A176S6Z5"/>
<dbReference type="EMBL" id="LUTY01000186">
    <property type="protein sequence ID" value="OAD23737.1"/>
    <property type="molecule type" value="Genomic_DNA"/>
</dbReference>
<evidence type="ECO:0000313" key="1">
    <source>
        <dbReference type="EMBL" id="OAD23737.1"/>
    </source>
</evidence>
<gene>
    <name evidence="1" type="ORF">THIOM_000421</name>
</gene>
<organism evidence="1 2">
    <name type="scientific">Candidatus Thiomargarita nelsonii</name>
    <dbReference type="NCBI Taxonomy" id="1003181"/>
    <lineage>
        <taxon>Bacteria</taxon>
        <taxon>Pseudomonadati</taxon>
        <taxon>Pseudomonadota</taxon>
        <taxon>Gammaproteobacteria</taxon>
        <taxon>Thiotrichales</taxon>
        <taxon>Thiotrichaceae</taxon>
        <taxon>Thiomargarita</taxon>
    </lineage>
</organism>
<dbReference type="InterPro" id="IPR016064">
    <property type="entry name" value="NAD/diacylglycerol_kinase_sf"/>
</dbReference>
<evidence type="ECO:0008006" key="3">
    <source>
        <dbReference type="Google" id="ProtNLM"/>
    </source>
</evidence>
<sequence length="322" mass="35868">MTENKIILVVRRTRLDDLIARFNTLAQAQFYVEHLGADFSDYLKEHENYKKAVTTAEAQLRQLGRVQVLDRDFLPNFIFAEQDTIVVLGQDGLVANTLKYLNGQMIIGVNPDPQRWDGILLPFQVADLSKVIPEVFGQHRPIQEVTMAKASLNNGQILYGVNDLFIGRKSHTSALYQIEIGQQQEQQSSSGIIVSTGLGSTAWFKSLVIGATAITQALIKETELVAVDSMTGRLSPEQTIDSRYPWDANYLHFTVREPFPSSHSATQLVFGKITAKQPMSLVSQMPENGVIFSDGIENDFLEFNAGTQAMISIAEKRGYLVV</sequence>
<dbReference type="GO" id="GO:0003951">
    <property type="term" value="F:NAD+ kinase activity"/>
    <property type="evidence" value="ECO:0007669"/>
    <property type="project" value="InterPro"/>
</dbReference>
<keyword evidence="2" id="KW-1185">Reference proteome</keyword>
<dbReference type="SUPFAM" id="SSF111331">
    <property type="entry name" value="NAD kinase/diacylglycerol kinase-like"/>
    <property type="match status" value="1"/>
</dbReference>
<name>A0A176S6Z5_9GAMM</name>
<dbReference type="PATRIC" id="fig|1003181.4.peg.606"/>
<comment type="caution">
    <text evidence="1">The sequence shown here is derived from an EMBL/GenBank/DDBJ whole genome shotgun (WGS) entry which is preliminary data.</text>
</comment>
<dbReference type="Gene3D" id="2.60.200.30">
    <property type="entry name" value="Probable inorganic polyphosphate/atp-NAD kinase, domain 2"/>
    <property type="match status" value="1"/>
</dbReference>
<dbReference type="PANTHER" id="PTHR13158">
    <property type="match status" value="1"/>
</dbReference>
<proteinExistence type="predicted"/>
<dbReference type="Proteomes" id="UP000076962">
    <property type="component" value="Unassembled WGS sequence"/>
</dbReference>
<accession>A0A176S6Z5</accession>
<dbReference type="PROSITE" id="PS00430">
    <property type="entry name" value="TONB_DEPENDENT_REC_1"/>
    <property type="match status" value="1"/>
</dbReference>
<dbReference type="InterPro" id="IPR017438">
    <property type="entry name" value="ATP-NAD_kinase_N"/>
</dbReference>
<dbReference type="InterPro" id="IPR017437">
    <property type="entry name" value="ATP-NAD_kinase_PpnK-typ_C"/>
</dbReference>
<dbReference type="PANTHER" id="PTHR13158:SF5">
    <property type="entry name" value="NAD KINASE 2, MITOCHONDRIAL"/>
    <property type="match status" value="1"/>
</dbReference>